<evidence type="ECO:0000313" key="2">
    <source>
        <dbReference type="Proteomes" id="UP000705823"/>
    </source>
</evidence>
<gene>
    <name evidence="1" type="ORF">EGH24_06310</name>
</gene>
<name>A0A8J8TDG1_9EURY</name>
<protein>
    <submittedName>
        <fullName evidence="1">Transposase</fullName>
    </submittedName>
</protein>
<evidence type="ECO:0000313" key="1">
    <source>
        <dbReference type="EMBL" id="TQQ83041.1"/>
    </source>
</evidence>
<dbReference type="Proteomes" id="UP000705823">
    <property type="component" value="Unassembled WGS sequence"/>
</dbReference>
<keyword evidence="2" id="KW-1185">Reference proteome</keyword>
<comment type="caution">
    <text evidence="1">The sequence shown here is derived from an EMBL/GenBank/DDBJ whole genome shotgun (WGS) entry which is preliminary data.</text>
</comment>
<accession>A0A8J8TDG1</accession>
<dbReference type="RefSeq" id="WP_142979305.1">
    <property type="nucleotide sequence ID" value="NZ_RKLU01000002.1"/>
</dbReference>
<dbReference type="AlphaFoldDB" id="A0A8J8TDG1"/>
<dbReference type="EMBL" id="RKLU01000002">
    <property type="protein sequence ID" value="TQQ83041.1"/>
    <property type="molecule type" value="Genomic_DNA"/>
</dbReference>
<organism evidence="1 2">
    <name type="scientific">Halonotius terrestris</name>
    <dbReference type="NCBI Taxonomy" id="2487750"/>
    <lineage>
        <taxon>Archaea</taxon>
        <taxon>Methanobacteriati</taxon>
        <taxon>Methanobacteriota</taxon>
        <taxon>Stenosarchaea group</taxon>
        <taxon>Halobacteria</taxon>
        <taxon>Halobacteriales</taxon>
        <taxon>Haloferacaceae</taxon>
        <taxon>Halonotius</taxon>
    </lineage>
</organism>
<reference evidence="1" key="1">
    <citation type="submission" date="2019-02" db="EMBL/GenBank/DDBJ databases">
        <title>Halonotius sp. a new haloarchaeum isolated from saline soil.</title>
        <authorList>
            <person name="Duran-Viseras A."/>
            <person name="Sanchez-Porro C."/>
            <person name="Ventosa A."/>
        </authorList>
    </citation>
    <scope>NUCLEOTIDE SEQUENCE</scope>
    <source>
        <strain evidence="1">F15B</strain>
    </source>
</reference>
<proteinExistence type="predicted"/>
<dbReference type="OrthoDB" id="225944at2157"/>
<sequence length="592" mass="68114">MTGKGAADQSETDRSEQILESIRNQIEDLCYIHEHMTRVLINLDIDEDWFSGYDEQERAKYDFKAMILTLVYMRARNIGQSEMERRLHGVASLGVRFGFDNIPDQQAISYNQKNRFDNDERVLLKKIADELVETCIEHDIMHDTEPKIELDKIDHEQVEEQEIMDVVEQATEIGFQEFSADRGSNTSYPLDAFFERQGYINLAKAGTTTKSRRFARLSNRKDVPHGSTHNRTMKKVADPDAQVTFAEFRDGVTPEWKRIRDEILEPFHAGVEAILKELTSGEGAESAIREPVHAAIDITVWPYHVSPYWSNRTASNKDKNPIELDIDGETKLIDPDYPELVSGTKDGERGFKMATITIVAQDTPIVLGVEPVRDSRKFEKELGIDIDSPPRGETVDRLIEQAKQHVDLHKIFLDRGFDSDQTRAIIDQHESLYVLGKSARADIDKEHIEEIKDDDYYDSRLVHGTLEYDGTEHDITYIYKESDTVDKKYVMFTVNEHIDHHRAEGLISQYGQRMEIENQYKSIKKHFLPTCASKDYRIRLLYFVIGVVLYNVWRLANYLLRDVVDFHLGESPPIPAGELIEIVGICMSKPPD</sequence>